<organism evidence="2 3">
    <name type="scientific">Roseovarius nubinhibens</name>
    <dbReference type="NCBI Taxonomy" id="314263"/>
    <lineage>
        <taxon>Bacteria</taxon>
        <taxon>Pseudomonadati</taxon>
        <taxon>Pseudomonadota</taxon>
        <taxon>Alphaproteobacteria</taxon>
        <taxon>Rhodobacterales</taxon>
        <taxon>Roseobacteraceae</taxon>
        <taxon>Roseovarius</taxon>
    </lineage>
</organism>
<name>A0A348W909_9RHOB</name>
<evidence type="ECO:0000259" key="1">
    <source>
        <dbReference type="SMART" id="SM00507"/>
    </source>
</evidence>
<feature type="domain" description="HNH nuclease" evidence="1">
    <location>
        <begin position="54"/>
        <end position="111"/>
    </location>
</feature>
<dbReference type="SMART" id="SM00507">
    <property type="entry name" value="HNHc"/>
    <property type="match status" value="1"/>
</dbReference>
<dbReference type="GO" id="GO:0003676">
    <property type="term" value="F:nucleic acid binding"/>
    <property type="evidence" value="ECO:0007669"/>
    <property type="project" value="InterPro"/>
</dbReference>
<dbReference type="RefSeq" id="WP_339854438.1">
    <property type="nucleotide sequence ID" value="NZ_CAXAXR010000010.1"/>
</dbReference>
<dbReference type="Gene3D" id="1.10.30.50">
    <property type="match status" value="1"/>
</dbReference>
<proteinExistence type="predicted"/>
<dbReference type="AlphaFoldDB" id="A0A348W909"/>
<protein>
    <recommendedName>
        <fullName evidence="1">HNH nuclease domain-containing protein</fullName>
    </recommendedName>
</protein>
<dbReference type="InterPro" id="IPR003615">
    <property type="entry name" value="HNH_nuc"/>
</dbReference>
<accession>A0A348W909</accession>
<reference evidence="2 3" key="1">
    <citation type="journal article" date="2018" name="Nat. Biotechnol.">
        <title>A standardized bacterial taxonomy based on genome phylogeny substantially revises the tree of life.</title>
        <authorList>
            <person name="Parks D.H."/>
            <person name="Chuvochina M."/>
            <person name="Waite D.W."/>
            <person name="Rinke C."/>
            <person name="Skarshewski A."/>
            <person name="Chaumeil P.A."/>
            <person name="Hugenholtz P."/>
        </authorList>
    </citation>
    <scope>NUCLEOTIDE SEQUENCE [LARGE SCALE GENOMIC DNA]</scope>
    <source>
        <strain evidence="2">UBA9169</strain>
    </source>
</reference>
<dbReference type="EMBL" id="DMVW01000042">
    <property type="protein sequence ID" value="HAR51021.1"/>
    <property type="molecule type" value="Genomic_DNA"/>
</dbReference>
<comment type="caution">
    <text evidence="2">The sequence shown here is derived from an EMBL/GenBank/DDBJ whole genome shotgun (WGS) entry which is preliminary data.</text>
</comment>
<dbReference type="InterPro" id="IPR002711">
    <property type="entry name" value="HNH"/>
</dbReference>
<dbReference type="Proteomes" id="UP000264719">
    <property type="component" value="Unassembled WGS sequence"/>
</dbReference>
<evidence type="ECO:0000313" key="3">
    <source>
        <dbReference type="Proteomes" id="UP000264719"/>
    </source>
</evidence>
<dbReference type="CDD" id="cd00085">
    <property type="entry name" value="HNHc"/>
    <property type="match status" value="1"/>
</dbReference>
<dbReference type="GO" id="GO:0004519">
    <property type="term" value="F:endonuclease activity"/>
    <property type="evidence" value="ECO:0007669"/>
    <property type="project" value="InterPro"/>
</dbReference>
<sequence>MPEMTEQEAQDFVEQVLDQGERNAIEVALASENPWKHENFNDLTKTNLVTAKVKIKDFHFERVSRKCCYCRRSLEDASIETDREHIIPKGKKKSLSYDIFNLSLACKRCNMTYKGEKVDHIVDVDTIEADCRNPDRYLIPHPNIHSYEDHLIRVSVQYGAQQFTSYRRITPQGQFLYDFVRLDQLCVDELDIAQGGKKVDEVVAQILEIPIDGA</sequence>
<gene>
    <name evidence="2" type="ORF">DCS45_03955</name>
</gene>
<dbReference type="GO" id="GO:0008270">
    <property type="term" value="F:zinc ion binding"/>
    <property type="evidence" value="ECO:0007669"/>
    <property type="project" value="InterPro"/>
</dbReference>
<evidence type="ECO:0000313" key="2">
    <source>
        <dbReference type="EMBL" id="HAR51021.1"/>
    </source>
</evidence>
<dbReference type="Pfam" id="PF01844">
    <property type="entry name" value="HNH"/>
    <property type="match status" value="1"/>
</dbReference>